<comment type="caution">
    <text evidence="1">The sequence shown here is derived from an EMBL/GenBank/DDBJ whole genome shotgun (WGS) entry which is preliminary data.</text>
</comment>
<organism evidence="1 2">
    <name type="scientific">Xaviernesmea rhizosphaerae</name>
    <dbReference type="NCBI Taxonomy" id="1672749"/>
    <lineage>
        <taxon>Bacteria</taxon>
        <taxon>Pseudomonadati</taxon>
        <taxon>Pseudomonadota</taxon>
        <taxon>Alphaproteobacteria</taxon>
        <taxon>Hyphomicrobiales</taxon>
        <taxon>Rhizobiaceae</taxon>
        <taxon>Rhizobium/Agrobacterium group</taxon>
        <taxon>Xaviernesmea</taxon>
    </lineage>
</organism>
<dbReference type="Proteomes" id="UP000192652">
    <property type="component" value="Unassembled WGS sequence"/>
</dbReference>
<protein>
    <submittedName>
        <fullName evidence="1">Uncharacterized protein</fullName>
    </submittedName>
</protein>
<proteinExistence type="predicted"/>
<reference evidence="1 2" key="1">
    <citation type="journal article" date="2017" name="Antonie Van Leeuwenhoek">
        <title>Rhizobium rhizosphaerae sp. nov., a novel species isolated from rice rhizosphere.</title>
        <authorList>
            <person name="Zhao J.J."/>
            <person name="Zhang J."/>
            <person name="Zhang R.J."/>
            <person name="Zhang C.W."/>
            <person name="Yin H.Q."/>
            <person name="Zhang X.X."/>
        </authorList>
    </citation>
    <scope>NUCLEOTIDE SEQUENCE [LARGE SCALE GENOMIC DNA]</scope>
    <source>
        <strain evidence="1 2">RD15</strain>
    </source>
</reference>
<evidence type="ECO:0000313" key="2">
    <source>
        <dbReference type="Proteomes" id="UP000192652"/>
    </source>
</evidence>
<name>A0ABX3PC72_9HYPH</name>
<evidence type="ECO:0000313" key="1">
    <source>
        <dbReference type="EMBL" id="OQP86045.1"/>
    </source>
</evidence>
<keyword evidence="2" id="KW-1185">Reference proteome</keyword>
<dbReference type="EMBL" id="MSPX01000010">
    <property type="protein sequence ID" value="OQP86045.1"/>
    <property type="molecule type" value="Genomic_DNA"/>
</dbReference>
<gene>
    <name evidence="1" type="ORF">BTR14_13255</name>
</gene>
<accession>A0ABX3PC72</accession>
<sequence>MLLKIASELMESIGVVLQRLELSAHDGQVQAGFTIDDRNYLDGACSSVARDAQLGPAPIVQRMGQAELSKGS</sequence>